<reference evidence="1" key="1">
    <citation type="submission" date="2023-07" db="EMBL/GenBank/DDBJ databases">
        <title>The genome sequence of Rhodocytophaga aerolata KACC 12507.</title>
        <authorList>
            <person name="Zhang X."/>
        </authorList>
    </citation>
    <scope>NUCLEOTIDE SEQUENCE</scope>
    <source>
        <strain evidence="1">KACC 12507</strain>
    </source>
</reference>
<dbReference type="Proteomes" id="UP001168528">
    <property type="component" value="Unassembled WGS sequence"/>
</dbReference>
<comment type="caution">
    <text evidence="1">The sequence shown here is derived from an EMBL/GenBank/DDBJ whole genome shotgun (WGS) entry which is preliminary data.</text>
</comment>
<accession>A0ABT8RGW7</accession>
<evidence type="ECO:0000313" key="1">
    <source>
        <dbReference type="EMBL" id="MDO1450025.1"/>
    </source>
</evidence>
<proteinExistence type="predicted"/>
<dbReference type="EMBL" id="JAUKPO010000024">
    <property type="protein sequence ID" value="MDO1450025.1"/>
    <property type="molecule type" value="Genomic_DNA"/>
</dbReference>
<name>A0ABT8RGW7_9BACT</name>
<organism evidence="1 2">
    <name type="scientific">Rhodocytophaga aerolata</name>
    <dbReference type="NCBI Taxonomy" id="455078"/>
    <lineage>
        <taxon>Bacteria</taxon>
        <taxon>Pseudomonadati</taxon>
        <taxon>Bacteroidota</taxon>
        <taxon>Cytophagia</taxon>
        <taxon>Cytophagales</taxon>
        <taxon>Rhodocytophagaceae</taxon>
        <taxon>Rhodocytophaga</taxon>
    </lineage>
</organism>
<keyword evidence="2" id="KW-1185">Reference proteome</keyword>
<dbReference type="RefSeq" id="WP_302040826.1">
    <property type="nucleotide sequence ID" value="NZ_JAUKPO010000024.1"/>
</dbReference>
<gene>
    <name evidence="1" type="ORF">Q0590_27340</name>
</gene>
<protein>
    <submittedName>
        <fullName evidence="1">Uncharacterized protein</fullName>
    </submittedName>
</protein>
<evidence type="ECO:0000313" key="2">
    <source>
        <dbReference type="Proteomes" id="UP001168528"/>
    </source>
</evidence>
<sequence length="155" mass="16873">MNKLLFFMVALVCWSCADQNMPHPQLTRQAADAHARKSAPLNLTFAKSIAGANTWMGTVAGDIQGSLTTVLLNDPGQGSIWHVEFDWIVEADDAQYSFTARLKGILNTKTGKVVMNGTIIQGWQVGAQVHEEGQMVNPDNLSFEGNIRIMPASAD</sequence>